<sequence>MKKVYVAGGCFWGVQGFFKTIAGVTKTTVGYANSKIDNPIYEQVKTQNTNAVEAVEIFYDEKITSLEKIVEALFSVIDPTALNYQGPDYGTQYRNGIYYVNQDDKAIIENKIAQLSKNISGKVVTEILELKNYFLAEEYHQDFTDKHPNIQCHIKF</sequence>
<dbReference type="OrthoDB" id="4174719at2"/>
<comment type="similarity">
    <text evidence="1 5">Belongs to the MsrA Met sulfoxide reductase family.</text>
</comment>
<reference evidence="7 8" key="1">
    <citation type="submission" date="2010-03" db="EMBL/GenBank/DDBJ databases">
        <authorList>
            <person name="Glass J.I."/>
            <person name="Benders G.A."/>
            <person name="Durkin A.S."/>
            <person name="Farmerie W.G."/>
            <person name="Hlavinka K."/>
            <person name="Hostetler J."/>
            <person name="Jackson J."/>
            <person name="May M.A."/>
            <person name="Miller R.H."/>
            <person name="Paralanov V."/>
            <person name="Radune D."/>
            <person name="Szczypinski B."/>
            <person name="Brown D.R."/>
        </authorList>
    </citation>
    <scope>NUCLEOTIDE SEQUENCE [LARGE SCALE GENOMIC DNA]</scope>
    <source>
        <strain evidence="7 8">A21JP2</strain>
    </source>
</reference>
<dbReference type="RefSeq" id="WP_005683491.1">
    <property type="nucleotide sequence ID" value="NZ_ADNC01000013.1"/>
</dbReference>
<evidence type="ECO:0000259" key="6">
    <source>
        <dbReference type="Pfam" id="PF01625"/>
    </source>
</evidence>
<dbReference type="InterPro" id="IPR002569">
    <property type="entry name" value="Met_Sox_Rdtase_MsrA_dom"/>
</dbReference>
<dbReference type="InterPro" id="IPR036509">
    <property type="entry name" value="Met_Sox_Rdtase_MsrA_sf"/>
</dbReference>
<keyword evidence="8" id="KW-1185">Reference proteome</keyword>
<dbReference type="EMBL" id="ADNC01000013">
    <property type="protein sequence ID" value="EFF41532.1"/>
    <property type="molecule type" value="Genomic_DNA"/>
</dbReference>
<dbReference type="AlphaFoldDB" id="D4XVU9"/>
<evidence type="ECO:0000256" key="5">
    <source>
        <dbReference type="HAMAP-Rule" id="MF_01401"/>
    </source>
</evidence>
<comment type="function">
    <text evidence="5">Has an important function as a repair enzyme for proteins that have been inactivated by oxidation. Catalyzes the reversible oxidation-reduction of methionine sulfoxide in proteins to methionine.</text>
</comment>
<dbReference type="eggNOG" id="COG0225">
    <property type="taxonomic scope" value="Bacteria"/>
</dbReference>
<name>D4XVU9_9BACT</name>
<dbReference type="PANTHER" id="PTHR43774:SF1">
    <property type="entry name" value="PEPTIDE METHIONINE SULFOXIDE REDUCTASE MSRA 2"/>
    <property type="match status" value="1"/>
</dbReference>
<feature type="active site" evidence="5">
    <location>
        <position position="10"/>
    </location>
</feature>
<comment type="catalytic activity">
    <reaction evidence="4 5">
        <text>[thioredoxin]-disulfide + L-methionine + H2O = L-methionine (S)-S-oxide + [thioredoxin]-dithiol</text>
        <dbReference type="Rhea" id="RHEA:19993"/>
        <dbReference type="Rhea" id="RHEA-COMP:10698"/>
        <dbReference type="Rhea" id="RHEA-COMP:10700"/>
        <dbReference type="ChEBI" id="CHEBI:15377"/>
        <dbReference type="ChEBI" id="CHEBI:29950"/>
        <dbReference type="ChEBI" id="CHEBI:50058"/>
        <dbReference type="ChEBI" id="CHEBI:57844"/>
        <dbReference type="ChEBI" id="CHEBI:58772"/>
        <dbReference type="EC" id="1.8.4.11"/>
    </reaction>
</comment>
<accession>D4XVU9</accession>
<gene>
    <name evidence="5 7" type="primary">msrA</name>
    <name evidence="7" type="ORF">MALL_0688</name>
</gene>
<evidence type="ECO:0000256" key="2">
    <source>
        <dbReference type="ARBA" id="ARBA00023002"/>
    </source>
</evidence>
<dbReference type="Gene3D" id="3.30.1060.10">
    <property type="entry name" value="Peptide methionine sulphoxide reductase MsrA"/>
    <property type="match status" value="1"/>
</dbReference>
<protein>
    <recommendedName>
        <fullName evidence="5">Peptide methionine sulfoxide reductase MsrA</fullName>
        <shortName evidence="5">Protein-methionine-S-oxide reductase</shortName>
        <ecNumber evidence="5">1.8.4.11</ecNumber>
    </recommendedName>
    <alternativeName>
        <fullName evidence="5">Peptide-methionine (S)-S-oxide reductase</fullName>
        <shortName evidence="5">Peptide Met(O) reductase</shortName>
    </alternativeName>
</protein>
<evidence type="ECO:0000313" key="7">
    <source>
        <dbReference type="EMBL" id="EFF41532.1"/>
    </source>
</evidence>
<dbReference type="GO" id="GO:0033744">
    <property type="term" value="F:L-methionine:thioredoxin-disulfide S-oxidoreductase activity"/>
    <property type="evidence" value="ECO:0007669"/>
    <property type="project" value="RHEA"/>
</dbReference>
<dbReference type="PANTHER" id="PTHR43774">
    <property type="entry name" value="PEPTIDE METHIONINE SULFOXIDE REDUCTASE"/>
    <property type="match status" value="1"/>
</dbReference>
<evidence type="ECO:0000313" key="8">
    <source>
        <dbReference type="Proteomes" id="UP000004757"/>
    </source>
</evidence>
<organism evidence="7 8">
    <name type="scientific">Mycoplasmopsis alligatoris A21JP2</name>
    <dbReference type="NCBI Taxonomy" id="747682"/>
    <lineage>
        <taxon>Bacteria</taxon>
        <taxon>Bacillati</taxon>
        <taxon>Mycoplasmatota</taxon>
        <taxon>Mycoplasmoidales</taxon>
        <taxon>Metamycoplasmataceae</taxon>
        <taxon>Mycoplasmopsis</taxon>
    </lineage>
</organism>
<evidence type="ECO:0000256" key="1">
    <source>
        <dbReference type="ARBA" id="ARBA00005591"/>
    </source>
</evidence>
<dbReference type="HAMAP" id="MF_01401">
    <property type="entry name" value="MsrA"/>
    <property type="match status" value="1"/>
</dbReference>
<dbReference type="NCBIfam" id="TIGR00401">
    <property type="entry name" value="msrA"/>
    <property type="match status" value="1"/>
</dbReference>
<dbReference type="Pfam" id="PF01625">
    <property type="entry name" value="PMSR"/>
    <property type="match status" value="1"/>
</dbReference>
<dbReference type="GO" id="GO:0008113">
    <property type="term" value="F:peptide-methionine (S)-S-oxide reductase activity"/>
    <property type="evidence" value="ECO:0007669"/>
    <property type="project" value="UniProtKB-UniRule"/>
</dbReference>
<comment type="catalytic activity">
    <reaction evidence="3 5">
        <text>L-methionyl-[protein] + [thioredoxin]-disulfide + H2O = L-methionyl-(S)-S-oxide-[protein] + [thioredoxin]-dithiol</text>
        <dbReference type="Rhea" id="RHEA:14217"/>
        <dbReference type="Rhea" id="RHEA-COMP:10698"/>
        <dbReference type="Rhea" id="RHEA-COMP:10700"/>
        <dbReference type="Rhea" id="RHEA-COMP:12313"/>
        <dbReference type="Rhea" id="RHEA-COMP:12315"/>
        <dbReference type="ChEBI" id="CHEBI:15377"/>
        <dbReference type="ChEBI" id="CHEBI:16044"/>
        <dbReference type="ChEBI" id="CHEBI:29950"/>
        <dbReference type="ChEBI" id="CHEBI:44120"/>
        <dbReference type="ChEBI" id="CHEBI:50058"/>
        <dbReference type="EC" id="1.8.4.11"/>
    </reaction>
</comment>
<dbReference type="STRING" id="747682.MALL_0688"/>
<dbReference type="Proteomes" id="UP000004757">
    <property type="component" value="Unassembled WGS sequence"/>
</dbReference>
<dbReference type="SUPFAM" id="SSF55068">
    <property type="entry name" value="Peptide methionine sulfoxide reductase"/>
    <property type="match status" value="1"/>
</dbReference>
<proteinExistence type="inferred from homology"/>
<comment type="caution">
    <text evidence="7">The sequence shown here is derived from an EMBL/GenBank/DDBJ whole genome shotgun (WGS) entry which is preliminary data.</text>
</comment>
<evidence type="ECO:0000256" key="4">
    <source>
        <dbReference type="ARBA" id="ARBA00048782"/>
    </source>
</evidence>
<feature type="domain" description="Peptide methionine sulphoxide reductase MsrA" evidence="6">
    <location>
        <begin position="3"/>
        <end position="153"/>
    </location>
</feature>
<evidence type="ECO:0000256" key="3">
    <source>
        <dbReference type="ARBA" id="ARBA00047806"/>
    </source>
</evidence>
<dbReference type="EC" id="1.8.4.11" evidence="5"/>
<keyword evidence="2 5" id="KW-0560">Oxidoreductase</keyword>